<sequence length="101" mass="11628">MGLGASIVSNNILRNKANIKWIFREDSVDELDNGWRFFSKIDTEEYLSHSENMSVCDWSTIVEIEPAVLSIFNMPIGTELILIYEGEKKYFLDSNTGEKIF</sequence>
<feature type="domain" description="Immunity protein Imm33" evidence="1">
    <location>
        <begin position="7"/>
        <end position="82"/>
    </location>
</feature>
<dbReference type="Pfam" id="PF09951">
    <property type="entry name" value="Imm33"/>
    <property type="match status" value="1"/>
</dbReference>
<reference evidence="2 3" key="1">
    <citation type="submission" date="2016-07" db="EMBL/GenBank/DDBJ databases">
        <title>A clinical isolate of carbapenem-resistant Streptococcus oralis with altered penicillin binding proteins.</title>
        <authorList>
            <person name="Kanji J.N."/>
            <person name="Bharat A."/>
            <person name="Naidu P."/>
            <person name="Martin I."/>
            <person name="Mulvey M.R."/>
            <person name="Panaro C.D."/>
        </authorList>
    </citation>
    <scope>NUCLEOTIDE SEQUENCE [LARGE SCALE GENOMIC DNA]</scope>
    <source>
        <strain evidence="2 3">SC15-3744</strain>
    </source>
</reference>
<protein>
    <recommendedName>
        <fullName evidence="1">Immunity protein Imm33 domain-containing protein</fullName>
    </recommendedName>
</protein>
<dbReference type="PANTHER" id="PTHR38743">
    <property type="entry name" value="SIMILAR TO GLYOXYLASE I FAMILY PROTEIN"/>
    <property type="match status" value="1"/>
</dbReference>
<proteinExistence type="predicted"/>
<evidence type="ECO:0000259" key="1">
    <source>
        <dbReference type="Pfam" id="PF09951"/>
    </source>
</evidence>
<dbReference type="EMBL" id="MBDM01000001">
    <property type="protein sequence ID" value="OJG03397.1"/>
    <property type="molecule type" value="Genomic_DNA"/>
</dbReference>
<gene>
    <name evidence="2" type="ORF">BBP19_01635</name>
</gene>
<dbReference type="Proteomes" id="UP000183671">
    <property type="component" value="Unassembled WGS sequence"/>
</dbReference>
<name>A0A1L8Q7B6_STROR</name>
<accession>A0A1L8Q7B6</accession>
<dbReference type="InterPro" id="IPR018689">
    <property type="entry name" value="Imm33_dom"/>
</dbReference>
<comment type="caution">
    <text evidence="2">The sequence shown here is derived from an EMBL/GenBank/DDBJ whole genome shotgun (WGS) entry which is preliminary data.</text>
</comment>
<evidence type="ECO:0000313" key="3">
    <source>
        <dbReference type="Proteomes" id="UP000183671"/>
    </source>
</evidence>
<evidence type="ECO:0000313" key="2">
    <source>
        <dbReference type="EMBL" id="OJG03397.1"/>
    </source>
</evidence>
<dbReference type="AlphaFoldDB" id="A0A1L8Q7B6"/>
<organism evidence="2 3">
    <name type="scientific">Streptococcus oralis</name>
    <dbReference type="NCBI Taxonomy" id="1303"/>
    <lineage>
        <taxon>Bacteria</taxon>
        <taxon>Bacillati</taxon>
        <taxon>Bacillota</taxon>
        <taxon>Bacilli</taxon>
        <taxon>Lactobacillales</taxon>
        <taxon>Streptococcaceae</taxon>
        <taxon>Streptococcus</taxon>
    </lineage>
</organism>
<dbReference type="PANTHER" id="PTHR38743:SF2">
    <property type="entry name" value="DUF2185 DOMAIN-CONTAINING PROTEIN"/>
    <property type="match status" value="1"/>
</dbReference>